<evidence type="ECO:0000256" key="3">
    <source>
        <dbReference type="ARBA" id="ARBA00022729"/>
    </source>
</evidence>
<gene>
    <name evidence="9" type="ORF">SAMN05216234_10511</name>
</gene>
<evidence type="ECO:0000259" key="8">
    <source>
        <dbReference type="PROSITE" id="PS50198"/>
    </source>
</evidence>
<dbReference type="Pfam" id="PF13623">
    <property type="entry name" value="SurA_N_2"/>
    <property type="match status" value="1"/>
</dbReference>
<dbReference type="Gene3D" id="3.10.50.40">
    <property type="match status" value="1"/>
</dbReference>
<sequence length="272" mass="30684">MKKIILAGLSAATLALSLPAADTLATVNGHKITKEDVQTVLNSMGARTTYDALPDDIKKKVLDQIIEQQLLQEKALKSGIEKSKEYKEALDKLKKKLALDIWMKKELDKIQVSDKEAKKVYEEHKNSFQRPESVHARHILLKTEEEAKKVIEELSKTPKSKLKSKFEELAKTKSTGPSASRGGDLGTFGRGQMVKPFSDAAFALKAGEFTKQPVKTQFGYHIIYVEEKNPAQTVPFEQVKDRIKQNLKMEKFKDKIQEIAKGLRSKAKIKYQ</sequence>
<dbReference type="RefSeq" id="WP_092910932.1">
    <property type="nucleotide sequence ID" value="NZ_FOXB01000005.1"/>
</dbReference>
<dbReference type="AlphaFoldDB" id="A0A1I5M544"/>
<evidence type="ECO:0000313" key="9">
    <source>
        <dbReference type="EMBL" id="SFP04630.1"/>
    </source>
</evidence>
<evidence type="ECO:0000256" key="5">
    <source>
        <dbReference type="ARBA" id="ARBA00023235"/>
    </source>
</evidence>
<accession>A0A1I5M544</accession>
<dbReference type="Gene3D" id="1.10.8.1040">
    <property type="match status" value="1"/>
</dbReference>
<dbReference type="InterPro" id="IPR050245">
    <property type="entry name" value="PrsA_foldase"/>
</dbReference>
<dbReference type="EMBL" id="FOXB01000005">
    <property type="protein sequence ID" value="SFP04630.1"/>
    <property type="molecule type" value="Genomic_DNA"/>
</dbReference>
<dbReference type="SUPFAM" id="SSF54534">
    <property type="entry name" value="FKBP-like"/>
    <property type="match status" value="1"/>
</dbReference>
<dbReference type="InterPro" id="IPR027304">
    <property type="entry name" value="Trigger_fact/SurA_dom_sf"/>
</dbReference>
<feature type="domain" description="PpiC" evidence="8">
    <location>
        <begin position="131"/>
        <end position="227"/>
    </location>
</feature>
<dbReference type="GO" id="GO:0003755">
    <property type="term" value="F:peptidyl-prolyl cis-trans isomerase activity"/>
    <property type="evidence" value="ECO:0007669"/>
    <property type="project" value="UniProtKB-KW"/>
</dbReference>
<keyword evidence="10" id="KW-1185">Reference proteome</keyword>
<dbReference type="EC" id="5.2.1.8" evidence="2"/>
<dbReference type="OrthoDB" id="14196at2"/>
<proteinExistence type="predicted"/>
<dbReference type="InterPro" id="IPR046357">
    <property type="entry name" value="PPIase_dom_sf"/>
</dbReference>
<evidence type="ECO:0000256" key="4">
    <source>
        <dbReference type="ARBA" id="ARBA00023110"/>
    </source>
</evidence>
<feature type="signal peptide" evidence="7">
    <location>
        <begin position="1"/>
        <end position="20"/>
    </location>
</feature>
<protein>
    <recommendedName>
        <fullName evidence="2">peptidylprolyl isomerase</fullName>
        <ecNumber evidence="2">5.2.1.8</ecNumber>
    </recommendedName>
</protein>
<dbReference type="Pfam" id="PF13616">
    <property type="entry name" value="Rotamase_3"/>
    <property type="match status" value="1"/>
</dbReference>
<dbReference type="SUPFAM" id="SSF109998">
    <property type="entry name" value="Triger factor/SurA peptide-binding domain-like"/>
    <property type="match status" value="1"/>
</dbReference>
<dbReference type="InterPro" id="IPR000297">
    <property type="entry name" value="PPIase_PpiC"/>
</dbReference>
<keyword evidence="5 6" id="KW-0413">Isomerase</keyword>
<dbReference type="PROSITE" id="PS01096">
    <property type="entry name" value="PPIC_PPIASE_1"/>
    <property type="match status" value="1"/>
</dbReference>
<evidence type="ECO:0000256" key="6">
    <source>
        <dbReference type="PROSITE-ProRule" id="PRU00278"/>
    </source>
</evidence>
<dbReference type="STRING" id="223786.SAMN05216234_10511"/>
<evidence type="ECO:0000313" key="10">
    <source>
        <dbReference type="Proteomes" id="UP000199227"/>
    </source>
</evidence>
<dbReference type="PANTHER" id="PTHR47245">
    <property type="entry name" value="PEPTIDYLPROLYL ISOMERASE"/>
    <property type="match status" value="1"/>
</dbReference>
<keyword evidence="4 6" id="KW-0697">Rotamase</keyword>
<reference evidence="9 10" key="1">
    <citation type="submission" date="2016-10" db="EMBL/GenBank/DDBJ databases">
        <authorList>
            <person name="de Groot N.N."/>
        </authorList>
    </citation>
    <scope>NUCLEOTIDE SEQUENCE [LARGE SCALE GENOMIC DNA]</scope>
    <source>
        <strain evidence="9 10">EP1-55-1</strain>
    </source>
</reference>
<evidence type="ECO:0000256" key="7">
    <source>
        <dbReference type="SAM" id="SignalP"/>
    </source>
</evidence>
<dbReference type="Proteomes" id="UP000199227">
    <property type="component" value="Unassembled WGS sequence"/>
</dbReference>
<dbReference type="InterPro" id="IPR023058">
    <property type="entry name" value="PPIase_PpiC_CS"/>
</dbReference>
<dbReference type="PANTHER" id="PTHR47245:SF1">
    <property type="entry name" value="FOLDASE PROTEIN PRSA"/>
    <property type="match status" value="1"/>
</dbReference>
<evidence type="ECO:0000256" key="1">
    <source>
        <dbReference type="ARBA" id="ARBA00000971"/>
    </source>
</evidence>
<dbReference type="PROSITE" id="PS50198">
    <property type="entry name" value="PPIC_PPIASE_2"/>
    <property type="match status" value="1"/>
</dbReference>
<name>A0A1I5M544_9BACT</name>
<dbReference type="Gene3D" id="6.10.140.970">
    <property type="match status" value="1"/>
</dbReference>
<feature type="chain" id="PRO_5011447843" description="peptidylprolyl isomerase" evidence="7">
    <location>
        <begin position="21"/>
        <end position="272"/>
    </location>
</feature>
<keyword evidence="3 7" id="KW-0732">Signal</keyword>
<evidence type="ECO:0000256" key="2">
    <source>
        <dbReference type="ARBA" id="ARBA00013194"/>
    </source>
</evidence>
<organism evidence="9 10">
    <name type="scientific">Hydrogenimonas thermophila</name>
    <dbReference type="NCBI Taxonomy" id="223786"/>
    <lineage>
        <taxon>Bacteria</taxon>
        <taxon>Pseudomonadati</taxon>
        <taxon>Campylobacterota</taxon>
        <taxon>Epsilonproteobacteria</taxon>
        <taxon>Campylobacterales</taxon>
        <taxon>Hydrogenimonadaceae</taxon>
        <taxon>Hydrogenimonas</taxon>
    </lineage>
</organism>
<comment type="catalytic activity">
    <reaction evidence="1">
        <text>[protein]-peptidylproline (omega=180) = [protein]-peptidylproline (omega=0)</text>
        <dbReference type="Rhea" id="RHEA:16237"/>
        <dbReference type="Rhea" id="RHEA-COMP:10747"/>
        <dbReference type="Rhea" id="RHEA-COMP:10748"/>
        <dbReference type="ChEBI" id="CHEBI:83833"/>
        <dbReference type="ChEBI" id="CHEBI:83834"/>
        <dbReference type="EC" id="5.2.1.8"/>
    </reaction>
</comment>